<keyword evidence="9" id="KW-0393">Immunoglobulin domain</keyword>
<dbReference type="InterPro" id="IPR025602">
    <property type="entry name" value="BCP1_family"/>
</dbReference>
<evidence type="ECO:0000256" key="2">
    <source>
        <dbReference type="ARBA" id="ARBA00006781"/>
    </source>
</evidence>
<keyword evidence="8" id="KW-1015">Disulfide bond</keyword>
<evidence type="ECO:0000256" key="10">
    <source>
        <dbReference type="SAM" id="Phobius"/>
    </source>
</evidence>
<evidence type="ECO:0000256" key="6">
    <source>
        <dbReference type="ARBA" id="ARBA00022989"/>
    </source>
</evidence>
<dbReference type="Proteomes" id="UP000759131">
    <property type="component" value="Unassembled WGS sequence"/>
</dbReference>
<evidence type="ECO:0000259" key="11">
    <source>
        <dbReference type="PROSITE" id="PS50853"/>
    </source>
</evidence>
<evidence type="ECO:0000313" key="13">
    <source>
        <dbReference type="Proteomes" id="UP000759131"/>
    </source>
</evidence>
<keyword evidence="5" id="KW-0130">Cell adhesion</keyword>
<organism evidence="12">
    <name type="scientific">Medioppia subpectinata</name>
    <dbReference type="NCBI Taxonomy" id="1979941"/>
    <lineage>
        <taxon>Eukaryota</taxon>
        <taxon>Metazoa</taxon>
        <taxon>Ecdysozoa</taxon>
        <taxon>Arthropoda</taxon>
        <taxon>Chelicerata</taxon>
        <taxon>Arachnida</taxon>
        <taxon>Acari</taxon>
        <taxon>Acariformes</taxon>
        <taxon>Sarcoptiformes</taxon>
        <taxon>Oribatida</taxon>
        <taxon>Brachypylina</taxon>
        <taxon>Oppioidea</taxon>
        <taxon>Oppiidae</taxon>
        <taxon>Medioppia</taxon>
    </lineage>
</organism>
<keyword evidence="13" id="KW-1185">Reference proteome</keyword>
<dbReference type="InterPro" id="IPR056754">
    <property type="entry name" value="DSCAM/DSCAML_C"/>
</dbReference>
<comment type="similarity">
    <text evidence="2">Belongs to the BCP1 family.</text>
</comment>
<dbReference type="GO" id="GO:0007155">
    <property type="term" value="P:cell adhesion"/>
    <property type="evidence" value="ECO:0007669"/>
    <property type="project" value="UniProtKB-KW"/>
</dbReference>
<accession>A0A7R9Q1P7</accession>
<dbReference type="EMBL" id="OC860094">
    <property type="protein sequence ID" value="CAD7628256.1"/>
    <property type="molecule type" value="Genomic_DNA"/>
</dbReference>
<dbReference type="InterPro" id="IPR036116">
    <property type="entry name" value="FN3_sf"/>
</dbReference>
<feature type="non-terminal residue" evidence="12">
    <location>
        <position position="1"/>
    </location>
</feature>
<protein>
    <recommendedName>
        <fullName evidence="11">Fibronectin type-III domain-containing protein</fullName>
    </recommendedName>
</protein>
<evidence type="ECO:0000256" key="4">
    <source>
        <dbReference type="ARBA" id="ARBA00022729"/>
    </source>
</evidence>
<name>A0A7R9Q1P7_9ACAR</name>
<evidence type="ECO:0000256" key="1">
    <source>
        <dbReference type="ARBA" id="ARBA00004167"/>
    </source>
</evidence>
<dbReference type="Gene3D" id="2.60.40.10">
    <property type="entry name" value="Immunoglobulins"/>
    <property type="match status" value="1"/>
</dbReference>
<dbReference type="InterPro" id="IPR013783">
    <property type="entry name" value="Ig-like_fold"/>
</dbReference>
<dbReference type="PANTHER" id="PTHR13261">
    <property type="entry name" value="BRCA2 AND CDKN1A INTERACTING PROTEIN"/>
    <property type="match status" value="1"/>
</dbReference>
<keyword evidence="4" id="KW-0732">Signal</keyword>
<keyword evidence="6 10" id="KW-1133">Transmembrane helix</keyword>
<evidence type="ECO:0000256" key="3">
    <source>
        <dbReference type="ARBA" id="ARBA00022692"/>
    </source>
</evidence>
<dbReference type="Pfam" id="PF13862">
    <property type="entry name" value="BCCIP"/>
    <property type="match status" value="1"/>
</dbReference>
<reference evidence="12" key="1">
    <citation type="submission" date="2020-11" db="EMBL/GenBank/DDBJ databases">
        <authorList>
            <person name="Tran Van P."/>
        </authorList>
    </citation>
    <scope>NUCLEOTIDE SEQUENCE</scope>
</reference>
<evidence type="ECO:0000256" key="8">
    <source>
        <dbReference type="ARBA" id="ARBA00023157"/>
    </source>
</evidence>
<evidence type="ECO:0000256" key="5">
    <source>
        <dbReference type="ARBA" id="ARBA00022889"/>
    </source>
</evidence>
<dbReference type="GO" id="GO:0016020">
    <property type="term" value="C:membrane"/>
    <property type="evidence" value="ECO:0007669"/>
    <property type="project" value="UniProtKB-SubCell"/>
</dbReference>
<dbReference type="AlphaFoldDB" id="A0A7R9Q1P7"/>
<evidence type="ECO:0000313" key="12">
    <source>
        <dbReference type="EMBL" id="CAD7628256.1"/>
    </source>
</evidence>
<proteinExistence type="inferred from homology"/>
<gene>
    <name evidence="12" type="ORF">OSB1V03_LOCUS8678</name>
</gene>
<keyword evidence="3 10" id="KW-0812">Transmembrane</keyword>
<dbReference type="CDD" id="cd00063">
    <property type="entry name" value="FN3"/>
    <property type="match status" value="1"/>
</dbReference>
<keyword evidence="7 10" id="KW-0472">Membrane</keyword>
<dbReference type="EMBL" id="CAJPIZ010005519">
    <property type="protein sequence ID" value="CAG2108686.1"/>
    <property type="molecule type" value="Genomic_DNA"/>
</dbReference>
<feature type="transmembrane region" description="Helical" evidence="10">
    <location>
        <begin position="285"/>
        <end position="307"/>
    </location>
</feature>
<dbReference type="GO" id="GO:0005634">
    <property type="term" value="C:nucleus"/>
    <property type="evidence" value="ECO:0007669"/>
    <property type="project" value="TreeGrafter"/>
</dbReference>
<evidence type="ECO:0000256" key="9">
    <source>
        <dbReference type="ARBA" id="ARBA00023319"/>
    </source>
</evidence>
<dbReference type="Pfam" id="PF25059">
    <property type="entry name" value="FN3_DSCAM-DSCAML_C"/>
    <property type="match status" value="1"/>
</dbReference>
<sequence>GYTPKERQIHKLLTTSSAKIGLIVNERFANLPPKISQPSYHNLIRDLKEAKSGAQLKHLNLDFDWYLMVCKVLIPKNSGGGGNASKSSSDPSVTYVNAEEELFDECADDRFEYSVAKQCDSDVYDWKDDDNLLEPFRRLLLLSSDNWNKAIDRLNDEALPVAPDKASVVSMNKTSAQVHLDSWHHGGCPINKFKIRYRMLGNPSADWIDINHGLHDKQIELNRLNMNSRYQLQITANNEVGFTEAEYTFSTHPESHELNPRAASGHTIRGVANKSANHTINEYSLVIPVAITLLVIVILLVIVALVLRKSSGNGSIYSRKQDSLQMSHMGSCKSGRSTYTNSPYNTPHTCANGGETLPKMNGEGNGGQQFVGLRMGDEPLYATVKRTPRAPRSEAHIYSYPIQGSVSEMVPTNMQLSANCANTSQQLPQTATLIVTVDDRDLEEKLLDELQQQCPLNEHRLSMSHCR</sequence>
<dbReference type="OrthoDB" id="6417739at2759"/>
<dbReference type="SUPFAM" id="SSF49265">
    <property type="entry name" value="Fibronectin type III"/>
    <property type="match status" value="1"/>
</dbReference>
<dbReference type="PANTHER" id="PTHR13261:SF0">
    <property type="entry name" value="BRCA2 AND CDKN1A-INTERACTING PROTEIN"/>
    <property type="match status" value="1"/>
</dbReference>
<dbReference type="InterPro" id="IPR003961">
    <property type="entry name" value="FN3_dom"/>
</dbReference>
<dbReference type="PROSITE" id="PS50853">
    <property type="entry name" value="FN3"/>
    <property type="match status" value="1"/>
</dbReference>
<evidence type="ECO:0000256" key="7">
    <source>
        <dbReference type="ARBA" id="ARBA00023136"/>
    </source>
</evidence>
<comment type="subcellular location">
    <subcellularLocation>
        <location evidence="1">Membrane</location>
        <topology evidence="1">Single-pass membrane protein</topology>
    </subcellularLocation>
</comment>
<feature type="domain" description="Fibronectin type-III" evidence="11">
    <location>
        <begin position="162"/>
        <end position="254"/>
    </location>
</feature>